<protein>
    <submittedName>
        <fullName evidence="1">Uncharacterized protein</fullName>
    </submittedName>
</protein>
<dbReference type="Proteomes" id="UP000006514">
    <property type="component" value="Unassembled WGS sequence"/>
</dbReference>
<gene>
    <name evidence="1" type="ORF">AURDEDRAFT_170779</name>
</gene>
<keyword evidence="2" id="KW-1185">Reference proteome</keyword>
<name>J0WY20_AURST</name>
<evidence type="ECO:0000313" key="1">
    <source>
        <dbReference type="EMBL" id="EJD40201.1"/>
    </source>
</evidence>
<proteinExistence type="predicted"/>
<organism evidence="1 2">
    <name type="scientific">Auricularia subglabra (strain TFB-10046 / SS5)</name>
    <name type="common">White-rot fungus</name>
    <name type="synonym">Auricularia delicata (strain TFB10046)</name>
    <dbReference type="NCBI Taxonomy" id="717982"/>
    <lineage>
        <taxon>Eukaryota</taxon>
        <taxon>Fungi</taxon>
        <taxon>Dikarya</taxon>
        <taxon>Basidiomycota</taxon>
        <taxon>Agaricomycotina</taxon>
        <taxon>Agaricomycetes</taxon>
        <taxon>Auriculariales</taxon>
        <taxon>Auriculariaceae</taxon>
        <taxon>Auricularia</taxon>
    </lineage>
</organism>
<dbReference type="KEGG" id="adl:AURDEDRAFT_170779"/>
<dbReference type="InParanoid" id="J0WY20"/>
<reference evidence="2" key="1">
    <citation type="journal article" date="2012" name="Science">
        <title>The Paleozoic origin of enzymatic lignin decomposition reconstructed from 31 fungal genomes.</title>
        <authorList>
            <person name="Floudas D."/>
            <person name="Binder M."/>
            <person name="Riley R."/>
            <person name="Barry K."/>
            <person name="Blanchette R.A."/>
            <person name="Henrissat B."/>
            <person name="Martinez A.T."/>
            <person name="Otillar R."/>
            <person name="Spatafora J.W."/>
            <person name="Yadav J.S."/>
            <person name="Aerts A."/>
            <person name="Benoit I."/>
            <person name="Boyd A."/>
            <person name="Carlson A."/>
            <person name="Copeland A."/>
            <person name="Coutinho P.M."/>
            <person name="de Vries R.P."/>
            <person name="Ferreira P."/>
            <person name="Findley K."/>
            <person name="Foster B."/>
            <person name="Gaskell J."/>
            <person name="Glotzer D."/>
            <person name="Gorecki P."/>
            <person name="Heitman J."/>
            <person name="Hesse C."/>
            <person name="Hori C."/>
            <person name="Igarashi K."/>
            <person name="Jurgens J.A."/>
            <person name="Kallen N."/>
            <person name="Kersten P."/>
            <person name="Kohler A."/>
            <person name="Kuees U."/>
            <person name="Kumar T.K.A."/>
            <person name="Kuo A."/>
            <person name="LaButti K."/>
            <person name="Larrondo L.F."/>
            <person name="Lindquist E."/>
            <person name="Ling A."/>
            <person name="Lombard V."/>
            <person name="Lucas S."/>
            <person name="Lundell T."/>
            <person name="Martin R."/>
            <person name="McLaughlin D.J."/>
            <person name="Morgenstern I."/>
            <person name="Morin E."/>
            <person name="Murat C."/>
            <person name="Nagy L.G."/>
            <person name="Nolan M."/>
            <person name="Ohm R.A."/>
            <person name="Patyshakuliyeva A."/>
            <person name="Rokas A."/>
            <person name="Ruiz-Duenas F.J."/>
            <person name="Sabat G."/>
            <person name="Salamov A."/>
            <person name="Samejima M."/>
            <person name="Schmutz J."/>
            <person name="Slot J.C."/>
            <person name="St John F."/>
            <person name="Stenlid J."/>
            <person name="Sun H."/>
            <person name="Sun S."/>
            <person name="Syed K."/>
            <person name="Tsang A."/>
            <person name="Wiebenga A."/>
            <person name="Young D."/>
            <person name="Pisabarro A."/>
            <person name="Eastwood D.C."/>
            <person name="Martin F."/>
            <person name="Cullen D."/>
            <person name="Grigoriev I.V."/>
            <person name="Hibbett D.S."/>
        </authorList>
    </citation>
    <scope>NUCLEOTIDE SEQUENCE [LARGE SCALE GENOMIC DNA]</scope>
    <source>
        <strain evidence="2">TFB10046</strain>
    </source>
</reference>
<evidence type="ECO:0000313" key="2">
    <source>
        <dbReference type="Proteomes" id="UP000006514"/>
    </source>
</evidence>
<accession>J0WY20</accession>
<dbReference type="AlphaFoldDB" id="J0WY20"/>
<sequence length="139" mass="15251">MSRAVALKFDTEDQIDYTQRFQGSQLMLSGIAVLNPTCLPPSDRHLIPCVQATVIYNPSDVLPSGHTLNFTLTPEMGVRFEDGSIRWRFSFPAYAPPKGATCTQQVTITGRATVSPRAACLAAIPAKTTIYYRAFPRGI</sequence>
<dbReference type="EMBL" id="JH687805">
    <property type="protein sequence ID" value="EJD40201.1"/>
    <property type="molecule type" value="Genomic_DNA"/>
</dbReference>